<comment type="caution">
    <text evidence="2">The sequence shown here is derived from an EMBL/GenBank/DDBJ whole genome shotgun (WGS) entry which is preliminary data.</text>
</comment>
<dbReference type="OrthoDB" id="7670834at2759"/>
<evidence type="ECO:0000313" key="3">
    <source>
        <dbReference type="Proteomes" id="UP000279307"/>
    </source>
</evidence>
<sequence>MVRRAKTKSKTEKVTINIRNHGTIVCYIGTYIFLLLQILKTSESQFREKERQIIVDKLRQITVSHAYNNPNNSDRSVLPCASNIAQTSPRGNSRLVHANNPGSNVAYEDYTCYRCKHFLEPRNLSLPFCETKPAFIGRCEVELNFVQAIVWLKSTIASVSQVSVEQLQQIFNRQWNAPDALNSSVISNWSCDAPQETIRQSRSILEDVQSETLNIAPTDNSSDLLVDDTFMSEICTNYTAENEGKNDSSSCVIPETDEEYSSSLKDLFQSSCAFSYASDGQTEMELEEDAGCSVNLISKSHIGTNKEAVDEVNAYFAEGQHVDASSNRKSVSLSRNESIKSTLALDYYSGESLIAESQCSLVDKFPLTPGCNSNDLVITQIDALSQISNVTVCQESITNYLTDEIRLMSPNVYDDDTFGFRIDDVGCSARMNKVTLENLRNDSAYSTDALNYEITARCTDDECTSRTDTEFHSKLQSCKRETITHKHVANSLSVLRPRKTYKRRSSSLPEKYEPKCLKNSSREEGVGVEGSISANWLNFTLESLNVEHVIIESLKVIVLVLCDERTASDYVTRRCWKDTLEEEAVNAALNVSDILIMERKPNICAREIMTAIIESLHEILTCKRLYQTPMLMYRVQIILQLCNSLSICVGIIDHLILVKLKSFQSALIRHTRNIWQNSSAEHAVINQLHLLFYALNIAIQKYRIIVPRDQESRITKNTIPHVADLWKRHYISIDDLECMSLNLDIKRTRWLNELENFTAVSMRNYVEFAEKSRSLFHMLTS</sequence>
<organism evidence="2 3">
    <name type="scientific">Ooceraea biroi</name>
    <name type="common">Clonal raider ant</name>
    <name type="synonym">Cerapachys biroi</name>
    <dbReference type="NCBI Taxonomy" id="2015173"/>
    <lineage>
        <taxon>Eukaryota</taxon>
        <taxon>Metazoa</taxon>
        <taxon>Ecdysozoa</taxon>
        <taxon>Arthropoda</taxon>
        <taxon>Hexapoda</taxon>
        <taxon>Insecta</taxon>
        <taxon>Pterygota</taxon>
        <taxon>Neoptera</taxon>
        <taxon>Endopterygota</taxon>
        <taxon>Hymenoptera</taxon>
        <taxon>Apocrita</taxon>
        <taxon>Aculeata</taxon>
        <taxon>Formicoidea</taxon>
        <taxon>Formicidae</taxon>
        <taxon>Dorylinae</taxon>
        <taxon>Ooceraea</taxon>
    </lineage>
</organism>
<name>A0A3L8DWM9_OOCBI</name>
<dbReference type="EMBL" id="QOIP01000003">
    <property type="protein sequence ID" value="RLU24339.1"/>
    <property type="molecule type" value="Genomic_DNA"/>
</dbReference>
<accession>A0A3L8DWM9</accession>
<evidence type="ECO:0000256" key="1">
    <source>
        <dbReference type="SAM" id="Phobius"/>
    </source>
</evidence>
<evidence type="ECO:0000313" key="2">
    <source>
        <dbReference type="EMBL" id="RLU24339.1"/>
    </source>
</evidence>
<protein>
    <submittedName>
        <fullName evidence="2">Uncharacterized protein</fullName>
    </submittedName>
</protein>
<dbReference type="AlphaFoldDB" id="A0A3L8DWM9"/>
<feature type="transmembrane region" description="Helical" evidence="1">
    <location>
        <begin position="21"/>
        <end position="39"/>
    </location>
</feature>
<keyword evidence="1" id="KW-0812">Transmembrane</keyword>
<reference evidence="2 3" key="1">
    <citation type="journal article" date="2018" name="Genome Res.">
        <title>The genomic architecture and molecular evolution of ant odorant receptors.</title>
        <authorList>
            <person name="McKenzie S.K."/>
            <person name="Kronauer D.J.C."/>
        </authorList>
    </citation>
    <scope>NUCLEOTIDE SEQUENCE [LARGE SCALE GENOMIC DNA]</scope>
    <source>
        <strain evidence="2">Clonal line C1</strain>
    </source>
</reference>
<proteinExistence type="predicted"/>
<dbReference type="Proteomes" id="UP000279307">
    <property type="component" value="Chromosome 3"/>
</dbReference>
<keyword evidence="1" id="KW-0472">Membrane</keyword>
<keyword evidence="1" id="KW-1133">Transmembrane helix</keyword>
<gene>
    <name evidence="2" type="ORF">DMN91_002427</name>
</gene>